<evidence type="ECO:0000313" key="1">
    <source>
        <dbReference type="EMBL" id="WHT95860.1"/>
    </source>
</evidence>
<gene>
    <name evidence="1" type="ORF">KOF27_20300</name>
</gene>
<evidence type="ECO:0000313" key="2">
    <source>
        <dbReference type="Proteomes" id="UP000682358"/>
    </source>
</evidence>
<dbReference type="EMBL" id="CP123373">
    <property type="protein sequence ID" value="WHT95860.1"/>
    <property type="molecule type" value="Genomic_DNA"/>
</dbReference>
<organism evidence="1 2">
    <name type="scientific">Providencia rettgeri</name>
    <dbReference type="NCBI Taxonomy" id="587"/>
    <lineage>
        <taxon>Bacteria</taxon>
        <taxon>Pseudomonadati</taxon>
        <taxon>Pseudomonadota</taxon>
        <taxon>Gammaproteobacteria</taxon>
        <taxon>Enterobacterales</taxon>
        <taxon>Morganellaceae</taxon>
        <taxon>Providencia</taxon>
    </lineage>
</organism>
<protein>
    <submittedName>
        <fullName evidence="1">Uncharacterized protein</fullName>
    </submittedName>
</protein>
<keyword evidence="1" id="KW-0614">Plasmid</keyword>
<proteinExistence type="predicted"/>
<dbReference type="Proteomes" id="UP000682358">
    <property type="component" value="Plasmid p15628A_320"/>
</dbReference>
<dbReference type="RefSeq" id="WP_125894902.1">
    <property type="nucleotide sequence ID" value="NZ_CP123366.1"/>
</dbReference>
<geneLocation type="plasmid" evidence="1 2">
    <name>p15628A_320</name>
</geneLocation>
<accession>A0A427HAK1</accession>
<name>A0A427HAK1_PRORE</name>
<dbReference type="AlphaFoldDB" id="A0A427HAK1"/>
<dbReference type="GeneID" id="89492113"/>
<reference evidence="1" key="1">
    <citation type="submission" date="2023-04" db="EMBL/GenBank/DDBJ databases">
        <title>Co-integrate Col3M blaNDM-1-harbouring plasmids in clinical Providencia rettgeri isolates from Argentina.</title>
        <authorList>
            <person name="de Belder D."/>
            <person name="Martino F."/>
            <person name="Tijet N."/>
            <person name="Melano R.G."/>
            <person name="Faccone D."/>
            <person name="de Mendieta J.M."/>
            <person name="Rapoport M."/>
            <person name="Albornoz E."/>
            <person name="Petroni A."/>
            <person name="Tuduri E."/>
            <person name="Derdoy L."/>
            <person name="Cogut S."/>
            <person name="Errecalde L."/>
            <person name="Pasteran F."/>
            <person name="Corso A."/>
            <person name="Gomez S.A."/>
        </authorList>
    </citation>
    <scope>NUCLEOTIDE SEQUENCE</scope>
    <source>
        <strain evidence="1">PreM15628</strain>
        <plasmid evidence="1">p15628A_320</plasmid>
    </source>
</reference>
<sequence>MLKPNISISYILFSMFFFPSIVLSKNTSIIDSQLFGDISKYIDTPKATYYAAPSIQDLVKICNNGAQKGSSNEYSHCLGFLEAAQQYVTKGTGNCPSISLKDILDNIKYQIDKYEEINTTKRWVYDNKNKTKFEVTSLKPNYINPWQQPAFPFITDALIELGCKKPSNTTQ</sequence>